<keyword evidence="2" id="KW-0812">Transmembrane</keyword>
<evidence type="ECO:0000313" key="4">
    <source>
        <dbReference type="EMBL" id="GAA3354600.1"/>
    </source>
</evidence>
<evidence type="ECO:0000313" key="5">
    <source>
        <dbReference type="EMBL" id="GAA3366220.1"/>
    </source>
</evidence>
<name>A0ABP6S2B0_9PSEU</name>
<keyword evidence="2" id="KW-0472">Membrane</keyword>
<feature type="compositionally biased region" description="Basic and acidic residues" evidence="1">
    <location>
        <begin position="301"/>
        <end position="315"/>
    </location>
</feature>
<reference evidence="5" key="1">
    <citation type="journal article" date="2014" name="Int. J. Syst. Evol. Microbiol.">
        <title>Complete genome of a new Firmicutes species belonging to the dominant human colonic microbiota ('Ruminococcus bicirculans') reveals two chromosomes and a selective capacity to utilize plant glucans.</title>
        <authorList>
            <consortium name="NISC Comparative Sequencing Program"/>
            <person name="Wegmann U."/>
            <person name="Louis P."/>
            <person name="Goesmann A."/>
            <person name="Henrissat B."/>
            <person name="Duncan S.H."/>
            <person name="Flint H.J."/>
        </authorList>
    </citation>
    <scope>NUCLEOTIDE SEQUENCE</scope>
    <source>
        <strain evidence="5">JCM 9687</strain>
    </source>
</reference>
<reference evidence="5" key="3">
    <citation type="submission" date="2023-12" db="EMBL/GenBank/DDBJ databases">
        <authorList>
            <person name="Sun Q."/>
            <person name="Inoue M."/>
        </authorList>
    </citation>
    <scope>NUCLEOTIDE SEQUENCE</scope>
    <source>
        <strain evidence="5">JCM 9687</strain>
    </source>
</reference>
<feature type="transmembrane region" description="Helical" evidence="2">
    <location>
        <begin position="6"/>
        <end position="26"/>
    </location>
</feature>
<evidence type="ECO:0000256" key="1">
    <source>
        <dbReference type="SAM" id="MobiDB-lite"/>
    </source>
</evidence>
<sequence>MEALVALLGITGLGAMIWAIVLGVRRRGRWDPVVRKGFWLRFGSGYAAMFLALLLDPAEPDAFAGFLLLTGIGLIVWSGVFAVRHPRGWDRTITRGFAARLAPGAVLFGVAFALLPPTGSTTRVVADQAAQPSATAPAPSIPAAPPAPALPAGVPAGVQRAVVLSVEAGARLRVTAVEDGAMPGSVPRGVRLLHVRPVADCFREETTAELNRLAPVGSVVWVLPDVQPQDEQGWDLRYLWNDRGEFVNADLVGGGFAVAEQMPPNSLRWAEISAAGERAELAGTGSWAVCGAARESSTAEPDPRPNPEPNPEPKPRPNPQPAPDPTYASDDEDDEEDGDGGGAAYYSNCTAAKDAGAAPLYRGQPGYRSALDRDGDGVACET</sequence>
<feature type="domain" description="Excalibur calcium-binding" evidence="3">
    <location>
        <begin position="345"/>
        <end position="381"/>
    </location>
</feature>
<feature type="transmembrane region" description="Helical" evidence="2">
    <location>
        <begin position="38"/>
        <end position="56"/>
    </location>
</feature>
<comment type="caution">
    <text evidence="5">The sequence shown here is derived from an EMBL/GenBank/DDBJ whole genome shotgun (WGS) entry which is preliminary data.</text>
</comment>
<evidence type="ECO:0000313" key="6">
    <source>
        <dbReference type="Proteomes" id="UP001500483"/>
    </source>
</evidence>
<evidence type="ECO:0000256" key="2">
    <source>
        <dbReference type="SAM" id="Phobius"/>
    </source>
</evidence>
<proteinExistence type="predicted"/>
<keyword evidence="2" id="KW-1133">Transmembrane helix</keyword>
<feature type="transmembrane region" description="Helical" evidence="2">
    <location>
        <begin position="62"/>
        <end position="85"/>
    </location>
</feature>
<feature type="region of interest" description="Disordered" evidence="1">
    <location>
        <begin position="292"/>
        <end position="382"/>
    </location>
</feature>
<dbReference type="RefSeq" id="WP_344924829.1">
    <property type="nucleotide sequence ID" value="NZ_BAAAYK010000037.1"/>
</dbReference>
<dbReference type="SMART" id="SM00894">
    <property type="entry name" value="Excalibur"/>
    <property type="match status" value="1"/>
</dbReference>
<dbReference type="Pfam" id="PF05901">
    <property type="entry name" value="Excalibur"/>
    <property type="match status" value="1"/>
</dbReference>
<dbReference type="InterPro" id="IPR008613">
    <property type="entry name" value="Excalibur_Ca-bd_domain"/>
</dbReference>
<feature type="compositionally biased region" description="Acidic residues" evidence="1">
    <location>
        <begin position="329"/>
        <end position="339"/>
    </location>
</feature>
<accession>A0ABP6S2B0</accession>
<dbReference type="EMBL" id="BAAAYK010000037">
    <property type="protein sequence ID" value="GAA3354600.1"/>
    <property type="molecule type" value="Genomic_DNA"/>
</dbReference>
<organism evidence="5 6">
    <name type="scientific">Saccharopolyspora gregorii</name>
    <dbReference type="NCBI Taxonomy" id="33914"/>
    <lineage>
        <taxon>Bacteria</taxon>
        <taxon>Bacillati</taxon>
        <taxon>Actinomycetota</taxon>
        <taxon>Actinomycetes</taxon>
        <taxon>Pseudonocardiales</taxon>
        <taxon>Pseudonocardiaceae</taxon>
        <taxon>Saccharopolyspora</taxon>
    </lineage>
</organism>
<protein>
    <recommendedName>
        <fullName evidence="3">Excalibur calcium-binding domain-containing protein</fullName>
    </recommendedName>
</protein>
<dbReference type="SUPFAM" id="SSF50199">
    <property type="entry name" value="Staphylococcal nuclease"/>
    <property type="match status" value="1"/>
</dbReference>
<feature type="transmembrane region" description="Helical" evidence="2">
    <location>
        <begin position="97"/>
        <end position="115"/>
    </location>
</feature>
<evidence type="ECO:0000259" key="3">
    <source>
        <dbReference type="SMART" id="SM00894"/>
    </source>
</evidence>
<dbReference type="Proteomes" id="UP001500483">
    <property type="component" value="Unassembled WGS sequence"/>
</dbReference>
<reference evidence="6" key="2">
    <citation type="journal article" date="2019" name="Int. J. Syst. Evol. Microbiol.">
        <title>The Global Catalogue of Microorganisms (GCM) 10K type strain sequencing project: providing services to taxonomists for standard genome sequencing and annotation.</title>
        <authorList>
            <consortium name="The Broad Institute Genomics Platform"/>
            <consortium name="The Broad Institute Genome Sequencing Center for Infectious Disease"/>
            <person name="Wu L."/>
            <person name="Ma J."/>
        </authorList>
    </citation>
    <scope>NUCLEOTIDE SEQUENCE [LARGE SCALE GENOMIC DNA]</scope>
    <source>
        <strain evidence="6">JCM 9687</strain>
    </source>
</reference>
<dbReference type="Gene3D" id="2.40.50.90">
    <property type="match status" value="1"/>
</dbReference>
<gene>
    <name evidence="4" type="ORF">GCM10020366_11820</name>
    <name evidence="5" type="ORF">GCM10020366_69240</name>
</gene>
<dbReference type="EMBL" id="BAAAYK010000038">
    <property type="protein sequence ID" value="GAA3366220.1"/>
    <property type="molecule type" value="Genomic_DNA"/>
</dbReference>
<keyword evidence="6" id="KW-1185">Reference proteome</keyword>
<dbReference type="InterPro" id="IPR035437">
    <property type="entry name" value="SNase_OB-fold_sf"/>
</dbReference>